<dbReference type="Gene3D" id="1.10.443.10">
    <property type="entry name" value="Intergrase catalytic core"/>
    <property type="match status" value="1"/>
</dbReference>
<dbReference type="GO" id="GO:0015074">
    <property type="term" value="P:DNA integration"/>
    <property type="evidence" value="ECO:0007669"/>
    <property type="project" value="InterPro"/>
</dbReference>
<evidence type="ECO:0000259" key="2">
    <source>
        <dbReference type="Pfam" id="PF00589"/>
    </source>
</evidence>
<dbReference type="OrthoDB" id="9808346at2"/>
<dbReference type="Pfam" id="PF00589">
    <property type="entry name" value="Phage_integrase"/>
    <property type="match status" value="1"/>
</dbReference>
<comment type="caution">
    <text evidence="3">The sequence shown here is derived from an EMBL/GenBank/DDBJ whole genome shotgun (WGS) entry which is preliminary data.</text>
</comment>
<protein>
    <recommendedName>
        <fullName evidence="2">Tyr recombinase domain-containing protein</fullName>
    </recommendedName>
</protein>
<keyword evidence="1" id="KW-0233">DNA recombination</keyword>
<accession>A0A3P3EM03</accession>
<evidence type="ECO:0000313" key="3">
    <source>
        <dbReference type="EMBL" id="RRH87429.1"/>
    </source>
</evidence>
<dbReference type="InterPro" id="IPR002104">
    <property type="entry name" value="Integrase_catalytic"/>
</dbReference>
<name>A0A3P3EM03_9HYPH</name>
<dbReference type="EMBL" id="RQXT01000106">
    <property type="protein sequence ID" value="RRH87429.1"/>
    <property type="molecule type" value="Genomic_DNA"/>
</dbReference>
<feature type="domain" description="Tyr recombinase" evidence="2">
    <location>
        <begin position="18"/>
        <end position="85"/>
    </location>
</feature>
<evidence type="ECO:0000313" key="4">
    <source>
        <dbReference type="Proteomes" id="UP000273786"/>
    </source>
</evidence>
<dbReference type="SUPFAM" id="SSF56349">
    <property type="entry name" value="DNA breaking-rejoining enzymes"/>
    <property type="match status" value="1"/>
</dbReference>
<sequence>MIAHDYVVEWEGEPIGSIRKAFASVVEAAGLGWYDENGKFETDITPHVLRHTAATWLMQNGASLSTAADFCGMTEAVLRATYWHHHPDFQAEAAHLVTAKAPALKAKSNVVRFG</sequence>
<dbReference type="GO" id="GO:0006310">
    <property type="term" value="P:DNA recombination"/>
    <property type="evidence" value="ECO:0007669"/>
    <property type="project" value="UniProtKB-KW"/>
</dbReference>
<dbReference type="RefSeq" id="WP_125007142.1">
    <property type="nucleotide sequence ID" value="NZ_RQXT01000106.1"/>
</dbReference>
<evidence type="ECO:0000256" key="1">
    <source>
        <dbReference type="ARBA" id="ARBA00023172"/>
    </source>
</evidence>
<dbReference type="InterPro" id="IPR011010">
    <property type="entry name" value="DNA_brk_join_enz"/>
</dbReference>
<dbReference type="Proteomes" id="UP000273786">
    <property type="component" value="Unassembled WGS sequence"/>
</dbReference>
<keyword evidence="4" id="KW-1185">Reference proteome</keyword>
<reference evidence="3 4" key="1">
    <citation type="submission" date="2018-11" db="EMBL/GenBank/DDBJ databases">
        <title>the genome of Mesorhizobium tamadayense DSM 28320.</title>
        <authorList>
            <person name="Gao J."/>
        </authorList>
    </citation>
    <scope>NUCLEOTIDE SEQUENCE [LARGE SCALE GENOMIC DNA]</scope>
    <source>
        <strain evidence="3 4">DSM 28320</strain>
    </source>
</reference>
<dbReference type="GO" id="GO:0003677">
    <property type="term" value="F:DNA binding"/>
    <property type="evidence" value="ECO:0007669"/>
    <property type="project" value="InterPro"/>
</dbReference>
<dbReference type="AlphaFoldDB" id="A0A3P3EM03"/>
<proteinExistence type="predicted"/>
<organism evidence="3 4">
    <name type="scientific">Mesorhizobium tamadayense</name>
    <dbReference type="NCBI Taxonomy" id="425306"/>
    <lineage>
        <taxon>Bacteria</taxon>
        <taxon>Pseudomonadati</taxon>
        <taxon>Pseudomonadota</taxon>
        <taxon>Alphaproteobacteria</taxon>
        <taxon>Hyphomicrobiales</taxon>
        <taxon>Phyllobacteriaceae</taxon>
        <taxon>Mesorhizobium</taxon>
    </lineage>
</organism>
<dbReference type="InterPro" id="IPR013762">
    <property type="entry name" value="Integrase-like_cat_sf"/>
</dbReference>
<gene>
    <name evidence="3" type="ORF">EH240_36255</name>
</gene>